<feature type="signal peptide" evidence="1">
    <location>
        <begin position="1"/>
        <end position="20"/>
    </location>
</feature>
<dbReference type="EMBL" id="CAXJIO010000015">
    <property type="protein sequence ID" value="CAL2104106.1"/>
    <property type="molecule type" value="Genomic_DNA"/>
</dbReference>
<protein>
    <recommendedName>
        <fullName evidence="4">Sensor of ECF-type sigma factor</fullName>
    </recommendedName>
</protein>
<evidence type="ECO:0000313" key="2">
    <source>
        <dbReference type="EMBL" id="CAL2104106.1"/>
    </source>
</evidence>
<evidence type="ECO:0000313" key="3">
    <source>
        <dbReference type="Proteomes" id="UP001497527"/>
    </source>
</evidence>
<sequence length="153" mass="18160">MKKVTLLLTLLLFSSFGLSAQMKYRKGKQEKIKAAKVAFITDKLDLTEKEAQQFWPLYNSFQKKINSLRFEERQKIKKQIGGLENLDTLSESEAKDIVKRISNIKSDIYQTEQEFQKKLRGILSYKKVLKLEIAEREFHRTLIRKLKHRRVKK</sequence>
<gene>
    <name evidence="2" type="ORF">T190423A01A_60043</name>
</gene>
<organism evidence="2 3">
    <name type="scientific">Tenacibaculum polynesiense</name>
    <dbReference type="NCBI Taxonomy" id="3137857"/>
    <lineage>
        <taxon>Bacteria</taxon>
        <taxon>Pseudomonadati</taxon>
        <taxon>Bacteroidota</taxon>
        <taxon>Flavobacteriia</taxon>
        <taxon>Flavobacteriales</taxon>
        <taxon>Flavobacteriaceae</taxon>
        <taxon>Tenacibaculum</taxon>
    </lineage>
</organism>
<name>A0ABP1F3H3_9FLAO</name>
<evidence type="ECO:0000256" key="1">
    <source>
        <dbReference type="SAM" id="SignalP"/>
    </source>
</evidence>
<keyword evidence="3" id="KW-1185">Reference proteome</keyword>
<feature type="chain" id="PRO_5047163074" description="Sensor of ECF-type sigma factor" evidence="1">
    <location>
        <begin position="21"/>
        <end position="153"/>
    </location>
</feature>
<accession>A0ABP1F3H3</accession>
<evidence type="ECO:0008006" key="4">
    <source>
        <dbReference type="Google" id="ProtNLM"/>
    </source>
</evidence>
<dbReference type="RefSeq" id="WP_348718363.1">
    <property type="nucleotide sequence ID" value="NZ_CAXJIO010000015.1"/>
</dbReference>
<proteinExistence type="predicted"/>
<reference evidence="2 3" key="1">
    <citation type="submission" date="2024-05" db="EMBL/GenBank/DDBJ databases">
        <authorList>
            <person name="Duchaud E."/>
        </authorList>
    </citation>
    <scope>NUCLEOTIDE SEQUENCE [LARGE SCALE GENOMIC DNA]</scope>
    <source>
        <strain evidence="2">Ena-SAMPLE-TAB-13-05-2024-13:56:06:370-140308</strain>
    </source>
</reference>
<keyword evidence="1" id="KW-0732">Signal</keyword>
<comment type="caution">
    <text evidence="2">The sequence shown here is derived from an EMBL/GenBank/DDBJ whole genome shotgun (WGS) entry which is preliminary data.</text>
</comment>
<dbReference type="Proteomes" id="UP001497527">
    <property type="component" value="Unassembled WGS sequence"/>
</dbReference>